<proteinExistence type="predicted"/>
<evidence type="ECO:0000313" key="3">
    <source>
        <dbReference type="Proteomes" id="UP001239522"/>
    </source>
</evidence>
<dbReference type="PANTHER" id="PTHR40254:SF1">
    <property type="entry name" value="BLR0577 PROTEIN"/>
    <property type="match status" value="1"/>
</dbReference>
<reference evidence="2 3" key="1">
    <citation type="submission" date="2023-03" db="EMBL/GenBank/DDBJ databases">
        <title>Isolation and description of six Streptomyces strains from soil environments, able to metabolize different microbial glucans.</title>
        <authorList>
            <person name="Widen T."/>
            <person name="Larsbrink J."/>
        </authorList>
    </citation>
    <scope>NUCLEOTIDE SEQUENCE [LARGE SCALE GENOMIC DNA]</scope>
    <source>
        <strain evidence="2 3">Mut1</strain>
    </source>
</reference>
<dbReference type="EMBL" id="CP120997">
    <property type="protein sequence ID" value="WLQ38023.1"/>
    <property type="molecule type" value="Genomic_DNA"/>
</dbReference>
<dbReference type="InterPro" id="IPR036188">
    <property type="entry name" value="FAD/NAD-bd_sf"/>
</dbReference>
<keyword evidence="3" id="KW-1185">Reference proteome</keyword>
<protein>
    <submittedName>
        <fullName evidence="2">FAD/NAD(P)-binding protein</fullName>
    </submittedName>
</protein>
<accession>A0ABY9HVJ9</accession>
<evidence type="ECO:0000259" key="1">
    <source>
        <dbReference type="Pfam" id="PF13454"/>
    </source>
</evidence>
<dbReference type="PANTHER" id="PTHR40254">
    <property type="entry name" value="BLR0577 PROTEIN"/>
    <property type="match status" value="1"/>
</dbReference>
<dbReference type="InterPro" id="IPR052189">
    <property type="entry name" value="L-asp_N-monooxygenase_NS-form"/>
</dbReference>
<sequence length="733" mass="80259">MALVGAGPSATYVMERLSAAAETSADRRLEVHVFDRGGEFGAGRVHSWSQPTTSFLNRISAQIGFAADESVLDAGPLRPLSERPTLYEWCRQRFAETGHPDFDLRPADWPKRYVHGLALSDRFAAFVADLRSRPGAVVELHATEVVDVAEQGRALRLRTADGGEYDCDEVLLLTGHSHTDPTTGGAPAEFTDFARRTGAHYIPYAYPLDQALPEAVSGPDRVVACAGMGLTAIDEILHLTEGRGGRFEQGPDDTLTYRSSGAEPAAIVAFSPTGVFTYARPHNDKEQDLARLEHRGVFLTVEALDRLRDAVGTPAPRGGGTVGRQLDFEPDVLPLVLLEMAHLHYATLFGPGTAAVLTERVAPGYRLFLDGGRNDLLAPLEAAVDELTALLEKILSGSATTGETHAGDDWPLEEALARWAQVVFGPEGRQQVLAALGDPGELSSVSAGLRSPWRLEESVRGNRFDWAWLTDPLGACEFATPEEYRRRFEEFMAVDHLWAAQGNLDNPAKAAADGVWRDLRQVLGHAIDDAGLTARSHRLFLERYMRHHNKLANGAAREVMEKILALVRHGLLDIGTGPDARVTPDESSGKFLVSGPRTGASRLVDTLVDARVHAFDPRRDVLPLYRRLLERGLIRIWRNTSADGSSFEPGGIDLTPEFHPVRADGTEERRITALGPPSEGAMFFQLGALRPDQNHHVMRDVLVWLQGFRSGFRAHHLRSQPRLPASRPEGVLS</sequence>
<dbReference type="Proteomes" id="UP001239522">
    <property type="component" value="Chromosome"/>
</dbReference>
<organism evidence="2 3">
    <name type="scientific">Streptomyces castrisilvae</name>
    <dbReference type="NCBI Taxonomy" id="3033811"/>
    <lineage>
        <taxon>Bacteria</taxon>
        <taxon>Bacillati</taxon>
        <taxon>Actinomycetota</taxon>
        <taxon>Actinomycetes</taxon>
        <taxon>Kitasatosporales</taxon>
        <taxon>Streptomycetaceae</taxon>
        <taxon>Streptomyces</taxon>
    </lineage>
</organism>
<evidence type="ECO:0000313" key="2">
    <source>
        <dbReference type="EMBL" id="WLQ38023.1"/>
    </source>
</evidence>
<dbReference type="Pfam" id="PF13454">
    <property type="entry name" value="NAD_binding_9"/>
    <property type="match status" value="1"/>
</dbReference>
<gene>
    <name evidence="2" type="ORF">P8A18_04895</name>
</gene>
<feature type="domain" description="FAD-dependent urate hydroxylase HpyO/Asp monooxygenase CreE-like FAD/NAD(P)-binding" evidence="1">
    <location>
        <begin position="2"/>
        <end position="176"/>
    </location>
</feature>
<dbReference type="SUPFAM" id="SSF51905">
    <property type="entry name" value="FAD/NAD(P)-binding domain"/>
    <property type="match status" value="1"/>
</dbReference>
<dbReference type="InterPro" id="IPR038732">
    <property type="entry name" value="HpyO/CreE_NAD-binding"/>
</dbReference>
<name>A0ABY9HVJ9_9ACTN</name>